<gene>
    <name evidence="1" type="ORF">ACH5RR_000126</name>
</gene>
<protein>
    <recommendedName>
        <fullName evidence="3">Membrane-associated kinase regulator 6</fullName>
    </recommendedName>
</protein>
<evidence type="ECO:0000313" key="1">
    <source>
        <dbReference type="EMBL" id="KAL3536760.1"/>
    </source>
</evidence>
<reference evidence="1 2" key="1">
    <citation type="submission" date="2024-11" db="EMBL/GenBank/DDBJ databases">
        <title>A near-complete genome assembly of Cinchona calisaya.</title>
        <authorList>
            <person name="Lian D.C."/>
            <person name="Zhao X.W."/>
            <person name="Wei L."/>
        </authorList>
    </citation>
    <scope>NUCLEOTIDE SEQUENCE [LARGE SCALE GENOMIC DNA]</scope>
    <source>
        <tissue evidence="1">Nenye</tissue>
    </source>
</reference>
<dbReference type="Proteomes" id="UP001630127">
    <property type="component" value="Unassembled WGS sequence"/>
</dbReference>
<dbReference type="AlphaFoldDB" id="A0ABD3AZT4"/>
<evidence type="ECO:0008006" key="3">
    <source>
        <dbReference type="Google" id="ProtNLM"/>
    </source>
</evidence>
<sequence length="239" mass="26940">MENSQPLATDSFSYSWLINRKPSFDGLLESLRPSLDCIPSETIPIVHHLNYKIFKDDHQDFDFNVTPGSKSSIGLVDADEIFLDGLIKPVFPNRDWTKIQASTSSVPTTPISLAVTSGPISVRKWTKPSNKVLQKCFSLLMPFCSGFECSRKSIRVDDLDRKVLEVRSRKNSQEAPPDCRTEAHSAFEVCKGLKSQDTKSWRNSPQASPLRSPPHYTDDWCDIESSIHEAILHCKRSLS</sequence>
<dbReference type="EMBL" id="JBJUIK010000001">
    <property type="protein sequence ID" value="KAL3536760.1"/>
    <property type="molecule type" value="Genomic_DNA"/>
</dbReference>
<accession>A0ABD3AZT4</accession>
<dbReference type="PANTHER" id="PTHR34576:SF15">
    <property type="entry name" value="MEMBRANE-ASSOCIATED KINASE REGULATOR 6-RELATED"/>
    <property type="match status" value="1"/>
</dbReference>
<comment type="caution">
    <text evidence="1">The sequence shown here is derived from an EMBL/GenBank/DDBJ whole genome shotgun (WGS) entry which is preliminary data.</text>
</comment>
<name>A0ABD3AZT4_9GENT</name>
<evidence type="ECO:0000313" key="2">
    <source>
        <dbReference type="Proteomes" id="UP001630127"/>
    </source>
</evidence>
<dbReference type="PANTHER" id="PTHR34576">
    <property type="entry name" value="MEMBRANE-ASSOCIATED KINASE REGULATOR 6-RELATED"/>
    <property type="match status" value="1"/>
</dbReference>
<organism evidence="1 2">
    <name type="scientific">Cinchona calisaya</name>
    <dbReference type="NCBI Taxonomy" id="153742"/>
    <lineage>
        <taxon>Eukaryota</taxon>
        <taxon>Viridiplantae</taxon>
        <taxon>Streptophyta</taxon>
        <taxon>Embryophyta</taxon>
        <taxon>Tracheophyta</taxon>
        <taxon>Spermatophyta</taxon>
        <taxon>Magnoliopsida</taxon>
        <taxon>eudicotyledons</taxon>
        <taxon>Gunneridae</taxon>
        <taxon>Pentapetalae</taxon>
        <taxon>asterids</taxon>
        <taxon>lamiids</taxon>
        <taxon>Gentianales</taxon>
        <taxon>Rubiaceae</taxon>
        <taxon>Cinchonoideae</taxon>
        <taxon>Cinchoneae</taxon>
        <taxon>Cinchona</taxon>
    </lineage>
</organism>
<dbReference type="InterPro" id="IPR044699">
    <property type="entry name" value="MAKR6"/>
</dbReference>
<keyword evidence="2" id="KW-1185">Reference proteome</keyword>
<proteinExistence type="predicted"/>